<gene>
    <name evidence="9" type="ORF">Nepgr_005971</name>
</gene>
<dbReference type="EC" id="3.1.1.11" evidence="7"/>
<evidence type="ECO:0000259" key="8">
    <source>
        <dbReference type="SMART" id="SM00856"/>
    </source>
</evidence>
<dbReference type="Pfam" id="PF04043">
    <property type="entry name" value="PMEI"/>
    <property type="match status" value="1"/>
</dbReference>
<name>A0AAD3S465_NEPGR</name>
<dbReference type="CDD" id="cd15798">
    <property type="entry name" value="PMEI-like_3"/>
    <property type="match status" value="1"/>
</dbReference>
<dbReference type="GO" id="GO:0004857">
    <property type="term" value="F:enzyme inhibitor activity"/>
    <property type="evidence" value="ECO:0007669"/>
    <property type="project" value="InterPro"/>
</dbReference>
<dbReference type="FunFam" id="2.160.20.10:FF:000001">
    <property type="entry name" value="Pectinesterase"/>
    <property type="match status" value="1"/>
</dbReference>
<evidence type="ECO:0000313" key="9">
    <source>
        <dbReference type="EMBL" id="GMH04132.1"/>
    </source>
</evidence>
<feature type="chain" id="PRO_5041772644" description="Pectinesterase" evidence="7">
    <location>
        <begin position="26"/>
        <end position="553"/>
    </location>
</feature>
<dbReference type="InterPro" id="IPR006501">
    <property type="entry name" value="Pectinesterase_inhib_dom"/>
</dbReference>
<keyword evidence="4 7" id="KW-0378">Hydrolase</keyword>
<evidence type="ECO:0000256" key="3">
    <source>
        <dbReference type="ARBA" id="ARBA00007786"/>
    </source>
</evidence>
<dbReference type="EMBL" id="BSYO01000004">
    <property type="protein sequence ID" value="GMH04132.1"/>
    <property type="molecule type" value="Genomic_DNA"/>
</dbReference>
<dbReference type="GO" id="GO:0045490">
    <property type="term" value="P:pectin catabolic process"/>
    <property type="evidence" value="ECO:0007669"/>
    <property type="project" value="UniProtKB-UniRule"/>
</dbReference>
<comment type="similarity">
    <text evidence="3">In the C-terminal section; belongs to the pectinesterase family.</text>
</comment>
<dbReference type="SMART" id="SM00856">
    <property type="entry name" value="PMEI"/>
    <property type="match status" value="1"/>
</dbReference>
<dbReference type="GO" id="GO:0042545">
    <property type="term" value="P:cell wall modification"/>
    <property type="evidence" value="ECO:0007669"/>
    <property type="project" value="UniProtKB-UniRule"/>
</dbReference>
<dbReference type="SUPFAM" id="SSF51126">
    <property type="entry name" value="Pectin lyase-like"/>
    <property type="match status" value="1"/>
</dbReference>
<dbReference type="Pfam" id="PF01095">
    <property type="entry name" value="Pectinesterase"/>
    <property type="match status" value="1"/>
</dbReference>
<dbReference type="Gene3D" id="2.160.20.10">
    <property type="entry name" value="Single-stranded right-handed beta-helix, Pectin lyase-like"/>
    <property type="match status" value="1"/>
</dbReference>
<dbReference type="InterPro" id="IPR035513">
    <property type="entry name" value="Invertase/methylesterase_inhib"/>
</dbReference>
<evidence type="ECO:0000256" key="1">
    <source>
        <dbReference type="ARBA" id="ARBA00005184"/>
    </source>
</evidence>
<dbReference type="PROSITE" id="PS00503">
    <property type="entry name" value="PECTINESTERASE_2"/>
    <property type="match status" value="1"/>
</dbReference>
<feature type="domain" description="Pectinesterase inhibitor" evidence="8">
    <location>
        <begin position="52"/>
        <end position="203"/>
    </location>
</feature>
<evidence type="ECO:0000256" key="7">
    <source>
        <dbReference type="RuleBase" id="RU000589"/>
    </source>
</evidence>
<comment type="pathway">
    <text evidence="1 7">Glycan metabolism; pectin degradation; 2-dehydro-3-deoxy-D-gluconate from pectin: step 1/5.</text>
</comment>
<sequence>MALSALTRCLLPLLLLCEFSIFLLSIETWALSYSSPPPSSSSSSSSSSSPSAHLSTIDALCKSTPYPALCFNSLKLSINISINPSILIYLLNSLQIAISEAGKLSKLLAIAGARSAIIEKQRGTIQDCEELHQITLLSLQKSLSRVKSNRARDLADARTFLSAALTNKDTCLEGLDSASGPLKPALVGSVVDTYSHVANCLSMISRPGGAAQENLQRPRPPLLGRNARRTLQTPADGFDPSAVLTVAKDGSGNFTAIMDAVNFATNNSDYRTIIYVREGVYEENVEIPSYKTNVFLLGDGSNVTVVAGNRSVADGWTTFRSATVAVSGDGFLARDMSFENRAGPEKHQAVALRVNADLAAVYRCTIIGFQDTLYVHSFRQFYRECEVYGTIDFIFGNAAVVFQASNIVSRMPLPGQFTVVTAQSRNTLDENTGISIQNCSIIATDDLYAASGSVKSYLGRPWKVYSTTVYLESYIDDFIDPSGWANWSGDQGLDTLYYGEYDNSGPGSGTDGRVSWPGYHVMDYDAAANFTVSQFITGDEWLGSTSFPYDEGI</sequence>
<dbReference type="InterPro" id="IPR011050">
    <property type="entry name" value="Pectin_lyase_fold/virulence"/>
</dbReference>
<dbReference type="InterPro" id="IPR000070">
    <property type="entry name" value="Pectinesterase_cat"/>
</dbReference>
<comment type="similarity">
    <text evidence="2">In the N-terminal section; belongs to the PMEI family.</text>
</comment>
<protein>
    <recommendedName>
        <fullName evidence="7">Pectinesterase</fullName>
        <ecNumber evidence="7">3.1.1.11</ecNumber>
    </recommendedName>
</protein>
<dbReference type="NCBIfam" id="TIGR01614">
    <property type="entry name" value="PME_inhib"/>
    <property type="match status" value="1"/>
</dbReference>
<dbReference type="Gene3D" id="1.20.140.40">
    <property type="entry name" value="Invertase/pectin methylesterase inhibitor family protein"/>
    <property type="match status" value="1"/>
</dbReference>
<dbReference type="InterPro" id="IPR033131">
    <property type="entry name" value="Pectinesterase_Asp_AS"/>
</dbReference>
<organism evidence="9 10">
    <name type="scientific">Nepenthes gracilis</name>
    <name type="common">Slender pitcher plant</name>
    <dbReference type="NCBI Taxonomy" id="150966"/>
    <lineage>
        <taxon>Eukaryota</taxon>
        <taxon>Viridiplantae</taxon>
        <taxon>Streptophyta</taxon>
        <taxon>Embryophyta</taxon>
        <taxon>Tracheophyta</taxon>
        <taxon>Spermatophyta</taxon>
        <taxon>Magnoliopsida</taxon>
        <taxon>eudicotyledons</taxon>
        <taxon>Gunneridae</taxon>
        <taxon>Pentapetalae</taxon>
        <taxon>Caryophyllales</taxon>
        <taxon>Nepenthaceae</taxon>
        <taxon>Nepenthes</taxon>
    </lineage>
</organism>
<feature type="active site" evidence="6">
    <location>
        <position position="392"/>
    </location>
</feature>
<comment type="caution">
    <text evidence="9">The sequence shown here is derived from an EMBL/GenBank/DDBJ whole genome shotgun (WGS) entry which is preliminary data.</text>
</comment>
<dbReference type="InterPro" id="IPR012334">
    <property type="entry name" value="Pectin_lyas_fold"/>
</dbReference>
<keyword evidence="10" id="KW-1185">Reference proteome</keyword>
<keyword evidence="5 7" id="KW-0063">Aspartyl esterase</keyword>
<evidence type="ECO:0000256" key="5">
    <source>
        <dbReference type="ARBA" id="ARBA00023085"/>
    </source>
</evidence>
<dbReference type="PANTHER" id="PTHR31707">
    <property type="entry name" value="PECTINESTERASE"/>
    <property type="match status" value="1"/>
</dbReference>
<comment type="catalytic activity">
    <reaction evidence="7">
        <text>[(1-&gt;4)-alpha-D-galacturonosyl methyl ester](n) + n H2O = [(1-&gt;4)-alpha-D-galacturonosyl](n) + n methanol + n H(+)</text>
        <dbReference type="Rhea" id="RHEA:22380"/>
        <dbReference type="Rhea" id="RHEA-COMP:14570"/>
        <dbReference type="Rhea" id="RHEA-COMP:14573"/>
        <dbReference type="ChEBI" id="CHEBI:15377"/>
        <dbReference type="ChEBI" id="CHEBI:15378"/>
        <dbReference type="ChEBI" id="CHEBI:17790"/>
        <dbReference type="ChEBI" id="CHEBI:140522"/>
        <dbReference type="ChEBI" id="CHEBI:140523"/>
        <dbReference type="EC" id="3.1.1.11"/>
    </reaction>
</comment>
<proteinExistence type="inferred from homology"/>
<dbReference type="Proteomes" id="UP001279734">
    <property type="component" value="Unassembled WGS sequence"/>
</dbReference>
<dbReference type="AlphaFoldDB" id="A0AAD3S465"/>
<evidence type="ECO:0000256" key="2">
    <source>
        <dbReference type="ARBA" id="ARBA00006027"/>
    </source>
</evidence>
<feature type="signal peptide" evidence="7">
    <location>
        <begin position="1"/>
        <end position="25"/>
    </location>
</feature>
<dbReference type="GO" id="GO:0030599">
    <property type="term" value="F:pectinesterase activity"/>
    <property type="evidence" value="ECO:0007669"/>
    <property type="project" value="UniProtKB-UniRule"/>
</dbReference>
<dbReference type="SUPFAM" id="SSF101148">
    <property type="entry name" value="Plant invertase/pectin methylesterase inhibitor"/>
    <property type="match status" value="1"/>
</dbReference>
<accession>A0AAD3S465</accession>
<evidence type="ECO:0000313" key="10">
    <source>
        <dbReference type="Proteomes" id="UP001279734"/>
    </source>
</evidence>
<reference evidence="9" key="1">
    <citation type="submission" date="2023-05" db="EMBL/GenBank/DDBJ databases">
        <title>Nepenthes gracilis genome sequencing.</title>
        <authorList>
            <person name="Fukushima K."/>
        </authorList>
    </citation>
    <scope>NUCLEOTIDE SEQUENCE</scope>
    <source>
        <strain evidence="9">SING2019-196</strain>
    </source>
</reference>
<keyword evidence="7" id="KW-0732">Signal</keyword>
<evidence type="ECO:0000256" key="4">
    <source>
        <dbReference type="ARBA" id="ARBA00022801"/>
    </source>
</evidence>
<evidence type="ECO:0000256" key="6">
    <source>
        <dbReference type="PROSITE-ProRule" id="PRU10040"/>
    </source>
</evidence>